<comment type="caution">
    <text evidence="3">The sequence shown here is derived from an EMBL/GenBank/DDBJ whole genome shotgun (WGS) entry which is preliminary data.</text>
</comment>
<organism evidence="3 4">
    <name type="scientific">Bifidobacterium leontopitheci</name>
    <dbReference type="NCBI Taxonomy" id="2650774"/>
    <lineage>
        <taxon>Bacteria</taxon>
        <taxon>Bacillati</taxon>
        <taxon>Actinomycetota</taxon>
        <taxon>Actinomycetes</taxon>
        <taxon>Bifidobacteriales</taxon>
        <taxon>Bifidobacteriaceae</taxon>
        <taxon>Bifidobacterium</taxon>
    </lineage>
</organism>
<feature type="transmembrane region" description="Helical" evidence="1">
    <location>
        <begin position="100"/>
        <end position="128"/>
    </location>
</feature>
<gene>
    <name evidence="3" type="ORF">F7D09_1243</name>
</gene>
<feature type="signal peptide" evidence="2">
    <location>
        <begin position="1"/>
        <end position="24"/>
    </location>
</feature>
<accession>A0A6I1GF44</accession>
<protein>
    <submittedName>
        <fullName evidence="3">ABC transporter</fullName>
    </submittedName>
</protein>
<dbReference type="EMBL" id="WBVT01000017">
    <property type="protein sequence ID" value="KAB7790250.1"/>
    <property type="molecule type" value="Genomic_DNA"/>
</dbReference>
<feature type="transmembrane region" description="Helical" evidence="1">
    <location>
        <begin position="59"/>
        <end position="80"/>
    </location>
</feature>
<proteinExistence type="predicted"/>
<keyword evidence="1" id="KW-1133">Transmembrane helix</keyword>
<keyword evidence="2" id="KW-0732">Signal</keyword>
<feature type="transmembrane region" description="Helical" evidence="1">
    <location>
        <begin position="12"/>
        <end position="39"/>
    </location>
</feature>
<evidence type="ECO:0000313" key="4">
    <source>
        <dbReference type="Proteomes" id="UP000441772"/>
    </source>
</evidence>
<sequence length="259" mass="27161">MGNGFAYRVASMVRISFASSTAFATLGTALTTLVLTPLFSIAYDIMFGQDLLAPDYTRIGYAAALVSLCLSVEAGVVDKAATDRDLGIFEDIHLRRSVDLAYWIGGAVMPLLLSTLTAAVTIGSVFAFSPAHDVGFLLRVVALCPPTMIVGVLMGVCCAGIGVSLPDPYLGDTILDAIMPLTAGVIVPVTLYPGWLRGVFHLVPMTGTLASLANGGNTLMDALDAAVDLLAATCWAAVGLLFVHVAVKRLRNGVRRDII</sequence>
<name>A0A6I1GF44_9BIFI</name>
<dbReference type="AlphaFoldDB" id="A0A6I1GF44"/>
<keyword evidence="1" id="KW-0472">Membrane</keyword>
<evidence type="ECO:0000313" key="3">
    <source>
        <dbReference type="EMBL" id="KAB7790250.1"/>
    </source>
</evidence>
<keyword evidence="4" id="KW-1185">Reference proteome</keyword>
<dbReference type="RefSeq" id="WP_152234586.1">
    <property type="nucleotide sequence ID" value="NZ_JBHSKZ010000006.1"/>
</dbReference>
<feature type="chain" id="PRO_5026273617" evidence="2">
    <location>
        <begin position="25"/>
        <end position="259"/>
    </location>
</feature>
<evidence type="ECO:0000256" key="2">
    <source>
        <dbReference type="SAM" id="SignalP"/>
    </source>
</evidence>
<feature type="transmembrane region" description="Helical" evidence="1">
    <location>
        <begin position="140"/>
        <end position="165"/>
    </location>
</feature>
<reference evidence="3 4" key="1">
    <citation type="submission" date="2019-09" db="EMBL/GenBank/DDBJ databases">
        <title>Characterization of the phylogenetic diversity of two novel species belonging to the genus Bifidobacterium: Bifidobacterium cebidarum sp. nov. and Bifidobacterium leontopitheci sp. nov.</title>
        <authorList>
            <person name="Lugli G.A."/>
            <person name="Duranti S."/>
            <person name="Milani C."/>
            <person name="Turroni F."/>
            <person name="Ventura M."/>
        </authorList>
    </citation>
    <scope>NUCLEOTIDE SEQUENCE [LARGE SCALE GENOMIC DNA]</scope>
    <source>
        <strain evidence="3 4">LMG 31471</strain>
    </source>
</reference>
<feature type="transmembrane region" description="Helical" evidence="1">
    <location>
        <begin position="177"/>
        <end position="195"/>
    </location>
</feature>
<feature type="transmembrane region" description="Helical" evidence="1">
    <location>
        <begin position="229"/>
        <end position="247"/>
    </location>
</feature>
<dbReference type="Proteomes" id="UP000441772">
    <property type="component" value="Unassembled WGS sequence"/>
</dbReference>
<keyword evidence="1" id="KW-0812">Transmembrane</keyword>
<evidence type="ECO:0000256" key="1">
    <source>
        <dbReference type="SAM" id="Phobius"/>
    </source>
</evidence>